<comment type="caution">
    <text evidence="3">The sequence shown here is derived from an EMBL/GenBank/DDBJ whole genome shotgun (WGS) entry which is preliminary data.</text>
</comment>
<keyword evidence="1" id="KW-0175">Coiled coil</keyword>
<protein>
    <submittedName>
        <fullName evidence="3">Uncharacterized protein</fullName>
    </submittedName>
</protein>
<organism evidence="3 4">
    <name type="scientific">Lithospermum erythrorhizon</name>
    <name type="common">Purple gromwell</name>
    <name type="synonym">Lithospermum officinale var. erythrorhizon</name>
    <dbReference type="NCBI Taxonomy" id="34254"/>
    <lineage>
        <taxon>Eukaryota</taxon>
        <taxon>Viridiplantae</taxon>
        <taxon>Streptophyta</taxon>
        <taxon>Embryophyta</taxon>
        <taxon>Tracheophyta</taxon>
        <taxon>Spermatophyta</taxon>
        <taxon>Magnoliopsida</taxon>
        <taxon>eudicotyledons</taxon>
        <taxon>Gunneridae</taxon>
        <taxon>Pentapetalae</taxon>
        <taxon>asterids</taxon>
        <taxon>lamiids</taxon>
        <taxon>Boraginales</taxon>
        <taxon>Boraginaceae</taxon>
        <taxon>Boraginoideae</taxon>
        <taxon>Lithospermeae</taxon>
        <taxon>Lithospermum</taxon>
    </lineage>
</organism>
<accession>A0AAV3RYY9</accession>
<sequence length="360" mass="40208">MAKYVGLSRSRPCDRLVEARGRLDKCYPGWTALKPCQPASFVFIYEDVTFFLSLSTNMVDSGFGDQFAMEVYHPHRFSNQLGFPPFIPESSSRSKDYQAWPDNVLSGGNISSSPRIPSKGKSLLIRNSLGLKRKASPVSVSDDRDPKHGRGVLVQGSGSTHAASHEISPRLPSDQPVEVSSSLSGRICTEIVNTSRDRRSYPSVRGLHSSCRMGLALMLQVRENILLVWLQRSWMRPQLTSNLGRVVLSRGGKQDLSCHGKKLKAIFSKDRRIMKVQGKTTSSKIRDKFFAARASTQEFSSKLLHEKEAVGKVRATLRQSQDRVAHLRQKLNELDTHIEALRDQVVSRESAIASLEVDKT</sequence>
<dbReference type="Proteomes" id="UP001454036">
    <property type="component" value="Unassembled WGS sequence"/>
</dbReference>
<feature type="coiled-coil region" evidence="1">
    <location>
        <begin position="317"/>
        <end position="344"/>
    </location>
</feature>
<keyword evidence="4" id="KW-1185">Reference proteome</keyword>
<reference evidence="3 4" key="1">
    <citation type="submission" date="2024-01" db="EMBL/GenBank/DDBJ databases">
        <title>The complete chloroplast genome sequence of Lithospermum erythrorhizon: insights into the phylogenetic relationship among Boraginaceae species and the maternal lineages of purple gromwells.</title>
        <authorList>
            <person name="Okada T."/>
            <person name="Watanabe K."/>
        </authorList>
    </citation>
    <scope>NUCLEOTIDE SEQUENCE [LARGE SCALE GENOMIC DNA]</scope>
</reference>
<evidence type="ECO:0000313" key="3">
    <source>
        <dbReference type="EMBL" id="GAA0185835.1"/>
    </source>
</evidence>
<name>A0AAV3RYY9_LITER</name>
<evidence type="ECO:0000256" key="1">
    <source>
        <dbReference type="SAM" id="Coils"/>
    </source>
</evidence>
<proteinExistence type="predicted"/>
<dbReference type="EMBL" id="BAABME010013118">
    <property type="protein sequence ID" value="GAA0185835.1"/>
    <property type="molecule type" value="Genomic_DNA"/>
</dbReference>
<feature type="region of interest" description="Disordered" evidence="2">
    <location>
        <begin position="135"/>
        <end position="179"/>
    </location>
</feature>
<gene>
    <name evidence="3" type="ORF">LIER_33123</name>
</gene>
<dbReference type="AlphaFoldDB" id="A0AAV3RYY9"/>
<evidence type="ECO:0000313" key="4">
    <source>
        <dbReference type="Proteomes" id="UP001454036"/>
    </source>
</evidence>
<evidence type="ECO:0000256" key="2">
    <source>
        <dbReference type="SAM" id="MobiDB-lite"/>
    </source>
</evidence>